<sequence length="147" mass="16559">MFSTNEEVESLFDRLMPRGWLAPTAWDGPLWGAVDEAQPGVRVPQVDMIDRDQDVLIRVELPGVEKRDLEVSVSDSILVIKGRVSREVKVQKNDYFCSEIAHGHFFRSLFIPAGVDAAKISANLKDGILEVLLAKDEKVEHRTVEMK</sequence>
<evidence type="ECO:0000256" key="2">
    <source>
        <dbReference type="PROSITE-ProRule" id="PRU00285"/>
    </source>
</evidence>
<dbReference type="PROSITE" id="PS01031">
    <property type="entry name" value="SHSP"/>
    <property type="match status" value="1"/>
</dbReference>
<dbReference type="PANTHER" id="PTHR46733">
    <property type="entry name" value="26.5 KDA HEAT SHOCK PROTEIN, MITOCHONDRIAL"/>
    <property type="match status" value="1"/>
</dbReference>
<dbReference type="Pfam" id="PF00011">
    <property type="entry name" value="HSP20"/>
    <property type="match status" value="1"/>
</dbReference>
<protein>
    <recommendedName>
        <fullName evidence="4">SHSP domain-containing protein</fullName>
    </recommendedName>
</protein>
<dbReference type="InterPro" id="IPR044587">
    <property type="entry name" value="HSP21-like"/>
</dbReference>
<reference evidence="5 6" key="1">
    <citation type="submission" date="2015-12" db="EMBL/GenBank/DDBJ databases">
        <title>Nitrous oxide reduction kinetics distinguish bacteria harboring typical versus atypical NosZ.</title>
        <authorList>
            <person name="Yoon S."/>
            <person name="Nissen S."/>
            <person name="Park D."/>
            <person name="Sanford R.A."/>
            <person name="Loeffler F.E."/>
        </authorList>
    </citation>
    <scope>NUCLEOTIDE SEQUENCE [LARGE SCALE GENOMIC DNA]</scope>
    <source>
        <strain evidence="5 6">ATCC BAA-841</strain>
    </source>
</reference>
<evidence type="ECO:0000259" key="4">
    <source>
        <dbReference type="PROSITE" id="PS01031"/>
    </source>
</evidence>
<dbReference type="Gene3D" id="2.60.40.790">
    <property type="match status" value="1"/>
</dbReference>
<name>A0A133XP47_9RHOO</name>
<dbReference type="GO" id="GO:0009408">
    <property type="term" value="P:response to heat"/>
    <property type="evidence" value="ECO:0007669"/>
    <property type="project" value="InterPro"/>
</dbReference>
<dbReference type="EMBL" id="LODL01000002">
    <property type="protein sequence ID" value="KXB32699.1"/>
    <property type="molecule type" value="Genomic_DNA"/>
</dbReference>
<dbReference type="CDD" id="cd06464">
    <property type="entry name" value="ACD_sHsps-like"/>
    <property type="match status" value="1"/>
</dbReference>
<dbReference type="InterPro" id="IPR008978">
    <property type="entry name" value="HSP20-like_chaperone"/>
</dbReference>
<keyword evidence="1" id="KW-0346">Stress response</keyword>
<evidence type="ECO:0000256" key="1">
    <source>
        <dbReference type="ARBA" id="ARBA00023016"/>
    </source>
</evidence>
<evidence type="ECO:0000256" key="3">
    <source>
        <dbReference type="RuleBase" id="RU003616"/>
    </source>
</evidence>
<dbReference type="STRING" id="281362.AT959_00410"/>
<dbReference type="Proteomes" id="UP000070186">
    <property type="component" value="Unassembled WGS sequence"/>
</dbReference>
<comment type="similarity">
    <text evidence="2 3">Belongs to the small heat shock protein (HSP20) family.</text>
</comment>
<gene>
    <name evidence="5" type="ORF">AT959_00410</name>
</gene>
<dbReference type="AlphaFoldDB" id="A0A133XP47"/>
<proteinExistence type="inferred from homology"/>
<evidence type="ECO:0000313" key="5">
    <source>
        <dbReference type="EMBL" id="KXB32699.1"/>
    </source>
</evidence>
<evidence type="ECO:0000313" key="6">
    <source>
        <dbReference type="Proteomes" id="UP000070186"/>
    </source>
</evidence>
<comment type="caution">
    <text evidence="5">The sequence shown here is derived from an EMBL/GenBank/DDBJ whole genome shotgun (WGS) entry which is preliminary data.</text>
</comment>
<dbReference type="InterPro" id="IPR002068">
    <property type="entry name" value="A-crystallin/Hsp20_dom"/>
</dbReference>
<dbReference type="SUPFAM" id="SSF49764">
    <property type="entry name" value="HSP20-like chaperones"/>
    <property type="match status" value="1"/>
</dbReference>
<feature type="domain" description="SHSP" evidence="4">
    <location>
        <begin position="37"/>
        <end position="147"/>
    </location>
</feature>
<accession>A0A133XP47</accession>
<organism evidence="5 6">
    <name type="scientific">Dechloromonas denitrificans</name>
    <dbReference type="NCBI Taxonomy" id="281362"/>
    <lineage>
        <taxon>Bacteria</taxon>
        <taxon>Pseudomonadati</taxon>
        <taxon>Pseudomonadota</taxon>
        <taxon>Betaproteobacteria</taxon>
        <taxon>Rhodocyclales</taxon>
        <taxon>Azonexaceae</taxon>
        <taxon>Dechloromonas</taxon>
    </lineage>
</organism>
<keyword evidence="6" id="KW-1185">Reference proteome</keyword>
<dbReference type="PANTHER" id="PTHR46733:SF4">
    <property type="entry name" value="HEAT SHOCK PROTEIN 21, CHLOROPLASTIC"/>
    <property type="match status" value="1"/>
</dbReference>